<evidence type="ECO:0000256" key="1">
    <source>
        <dbReference type="SAM" id="Phobius"/>
    </source>
</evidence>
<dbReference type="Proteomes" id="UP001153365">
    <property type="component" value="Unassembled WGS sequence"/>
</dbReference>
<dbReference type="EMBL" id="CALTRL010005740">
    <property type="protein sequence ID" value="CAH7685653.1"/>
    <property type="molecule type" value="Genomic_DNA"/>
</dbReference>
<name>A0AAV0BGC8_PHAPC</name>
<sequence>MCTISPLFYNLFFISFPIIIAIFHFIIIHSVVASLAHHSEAWFSFIDAIHLGSLMWEQLISSHKKKSYAGIPGEILEINQRVEELGLNMLSRSNHIISKFKFAWIFWASVMFVTFMILASSLWNLFFSIRTKISKSEMPITENSTLSMNMTPLSKSKLSAGGNSDKTRNDIEIEALGTRDHPPNALKKRLHNLSIRGGVMLFSILITYANVMIGATQAEEMATMPPLKSLMDWLPLVSGTAAAIPITFQCKCFSLPMRPLQSACIPD</sequence>
<proteinExistence type="predicted"/>
<keyword evidence="3" id="KW-1185">Reference proteome</keyword>
<feature type="transmembrane region" description="Helical" evidence="1">
    <location>
        <begin position="104"/>
        <end position="126"/>
    </location>
</feature>
<organism evidence="2 3">
    <name type="scientific">Phakopsora pachyrhizi</name>
    <name type="common">Asian soybean rust disease fungus</name>
    <dbReference type="NCBI Taxonomy" id="170000"/>
    <lineage>
        <taxon>Eukaryota</taxon>
        <taxon>Fungi</taxon>
        <taxon>Dikarya</taxon>
        <taxon>Basidiomycota</taxon>
        <taxon>Pucciniomycotina</taxon>
        <taxon>Pucciniomycetes</taxon>
        <taxon>Pucciniales</taxon>
        <taxon>Phakopsoraceae</taxon>
        <taxon>Phakopsora</taxon>
    </lineage>
</organism>
<keyword evidence="1" id="KW-0472">Membrane</keyword>
<gene>
    <name evidence="2" type="ORF">PPACK8108_LOCUS20223</name>
</gene>
<evidence type="ECO:0000313" key="3">
    <source>
        <dbReference type="Proteomes" id="UP001153365"/>
    </source>
</evidence>
<dbReference type="AlphaFoldDB" id="A0AAV0BGC8"/>
<feature type="non-terminal residue" evidence="2">
    <location>
        <position position="1"/>
    </location>
</feature>
<reference evidence="2" key="1">
    <citation type="submission" date="2022-06" db="EMBL/GenBank/DDBJ databases">
        <authorList>
            <consortium name="SYNGENTA / RWTH Aachen University"/>
        </authorList>
    </citation>
    <scope>NUCLEOTIDE SEQUENCE</scope>
</reference>
<keyword evidence="1" id="KW-1133">Transmembrane helix</keyword>
<feature type="transmembrane region" description="Helical" evidence="1">
    <location>
        <begin position="233"/>
        <end position="250"/>
    </location>
</feature>
<feature type="transmembrane region" description="Helical" evidence="1">
    <location>
        <begin position="7"/>
        <end position="32"/>
    </location>
</feature>
<feature type="non-terminal residue" evidence="2">
    <location>
        <position position="267"/>
    </location>
</feature>
<evidence type="ECO:0000313" key="2">
    <source>
        <dbReference type="EMBL" id="CAH7685653.1"/>
    </source>
</evidence>
<comment type="caution">
    <text evidence="2">The sequence shown here is derived from an EMBL/GenBank/DDBJ whole genome shotgun (WGS) entry which is preliminary data.</text>
</comment>
<protein>
    <submittedName>
        <fullName evidence="2">Expressed protein</fullName>
    </submittedName>
</protein>
<keyword evidence="1" id="KW-0812">Transmembrane</keyword>
<accession>A0AAV0BGC8</accession>
<feature type="transmembrane region" description="Helical" evidence="1">
    <location>
        <begin position="193"/>
        <end position="213"/>
    </location>
</feature>